<proteinExistence type="predicted"/>
<organism evidence="4 5">
    <name type="scientific">Ciona intestinalis</name>
    <name type="common">Transparent sea squirt</name>
    <name type="synonym">Ascidia intestinalis</name>
    <dbReference type="NCBI Taxonomy" id="7719"/>
    <lineage>
        <taxon>Eukaryota</taxon>
        <taxon>Metazoa</taxon>
        <taxon>Chordata</taxon>
        <taxon>Tunicata</taxon>
        <taxon>Ascidiacea</taxon>
        <taxon>Phlebobranchia</taxon>
        <taxon>Cionidae</taxon>
        <taxon>Ciona</taxon>
    </lineage>
</organism>
<dbReference type="GO" id="GO:0008028">
    <property type="term" value="F:monocarboxylic acid transmembrane transporter activity"/>
    <property type="evidence" value="ECO:0000318"/>
    <property type="project" value="GO_Central"/>
</dbReference>
<dbReference type="GO" id="GO:0005886">
    <property type="term" value="C:plasma membrane"/>
    <property type="evidence" value="ECO:0000318"/>
    <property type="project" value="GO_Central"/>
</dbReference>
<dbReference type="STRING" id="7719.ENSCINP00000026236"/>
<feature type="transmembrane region" description="Helical" evidence="2">
    <location>
        <begin position="402"/>
        <end position="425"/>
    </location>
</feature>
<feature type="transmembrane region" description="Helical" evidence="2">
    <location>
        <begin position="130"/>
        <end position="149"/>
    </location>
</feature>
<feature type="transmembrane region" description="Helical" evidence="2">
    <location>
        <begin position="312"/>
        <end position="331"/>
    </location>
</feature>
<dbReference type="GeneTree" id="ENSGT00940000166190"/>
<reference evidence="4" key="3">
    <citation type="submission" date="2025-08" db="UniProtKB">
        <authorList>
            <consortium name="Ensembl"/>
        </authorList>
    </citation>
    <scope>IDENTIFICATION</scope>
</reference>
<dbReference type="Gene3D" id="1.20.1250.20">
    <property type="entry name" value="MFS general substrate transporter like domains"/>
    <property type="match status" value="2"/>
</dbReference>
<keyword evidence="2" id="KW-0812">Transmembrane</keyword>
<evidence type="ECO:0000259" key="3">
    <source>
        <dbReference type="PROSITE" id="PS50850"/>
    </source>
</evidence>
<dbReference type="SUPFAM" id="SSF103473">
    <property type="entry name" value="MFS general substrate transporter"/>
    <property type="match status" value="1"/>
</dbReference>
<dbReference type="HOGENOM" id="CLU_001265_59_2_1"/>
<name>F6VN69_CIOIN</name>
<dbReference type="InterPro" id="IPR050327">
    <property type="entry name" value="Proton-linked_MCT"/>
</dbReference>
<dbReference type="InParanoid" id="F6VN69"/>
<dbReference type="PROSITE" id="PS50850">
    <property type="entry name" value="MFS"/>
    <property type="match status" value="1"/>
</dbReference>
<feature type="transmembrane region" description="Helical" evidence="2">
    <location>
        <begin position="36"/>
        <end position="57"/>
    </location>
</feature>
<reference evidence="4" key="4">
    <citation type="submission" date="2025-09" db="UniProtKB">
        <authorList>
            <consortium name="Ensembl"/>
        </authorList>
    </citation>
    <scope>IDENTIFICATION</scope>
</reference>
<dbReference type="PANTHER" id="PTHR11360">
    <property type="entry name" value="MONOCARBOXYLATE TRANSPORTER"/>
    <property type="match status" value="1"/>
</dbReference>
<feature type="transmembrane region" description="Helical" evidence="2">
    <location>
        <begin position="343"/>
        <end position="363"/>
    </location>
</feature>
<reference evidence="4" key="2">
    <citation type="journal article" date="2008" name="Genome Biol.">
        <title>Improved genome assembly and evidence-based global gene model set for the chordate Ciona intestinalis: new insight into intron and operon populations.</title>
        <authorList>
            <person name="Satou Y."/>
            <person name="Mineta K."/>
            <person name="Ogasawara M."/>
            <person name="Sasakura Y."/>
            <person name="Shoguchi E."/>
            <person name="Ueno K."/>
            <person name="Yamada L."/>
            <person name="Matsumoto J."/>
            <person name="Wasserscheid J."/>
            <person name="Dewar K."/>
            <person name="Wiley G.B."/>
            <person name="Macmil S.L."/>
            <person name="Roe B.A."/>
            <person name="Zeller R.W."/>
            <person name="Hastings K.E."/>
            <person name="Lemaire P."/>
            <person name="Lindquist E."/>
            <person name="Endo T."/>
            <person name="Hotta K."/>
            <person name="Inaba K."/>
        </authorList>
    </citation>
    <scope>NUCLEOTIDE SEQUENCE [LARGE SCALE GENOMIC DNA]</scope>
    <source>
        <strain evidence="4">wild type</strain>
    </source>
</reference>
<dbReference type="InterPro" id="IPR011701">
    <property type="entry name" value="MFS"/>
</dbReference>
<evidence type="ECO:0000313" key="5">
    <source>
        <dbReference type="Proteomes" id="UP000008144"/>
    </source>
</evidence>
<dbReference type="Pfam" id="PF07690">
    <property type="entry name" value="MFS_1"/>
    <property type="match status" value="1"/>
</dbReference>
<feature type="domain" description="Major facilitator superfamily (MFS) profile" evidence="3">
    <location>
        <begin position="1"/>
        <end position="457"/>
    </location>
</feature>
<dbReference type="EMBL" id="EAAA01001517">
    <property type="status" value="NOT_ANNOTATED_CDS"/>
    <property type="molecule type" value="Genomic_DNA"/>
</dbReference>
<dbReference type="InterPro" id="IPR036259">
    <property type="entry name" value="MFS_trans_sf"/>
</dbReference>
<feature type="transmembrane region" description="Helical" evidence="2">
    <location>
        <begin position="437"/>
        <end position="455"/>
    </location>
</feature>
<dbReference type="InterPro" id="IPR020846">
    <property type="entry name" value="MFS_dom"/>
</dbReference>
<dbReference type="AlphaFoldDB" id="F6VN69"/>
<dbReference type="PANTHER" id="PTHR11360:SF284">
    <property type="entry name" value="EG:103B4.3 PROTEIN-RELATED"/>
    <property type="match status" value="1"/>
</dbReference>
<evidence type="ECO:0000256" key="1">
    <source>
        <dbReference type="ARBA" id="ARBA00004141"/>
    </source>
</evidence>
<dbReference type="Proteomes" id="UP000008144">
    <property type="component" value="Chromosome 2"/>
</dbReference>
<feature type="transmembrane region" description="Helical" evidence="2">
    <location>
        <begin position="90"/>
        <end position="110"/>
    </location>
</feature>
<keyword evidence="5" id="KW-1185">Reference proteome</keyword>
<feature type="transmembrane region" description="Helical" evidence="2">
    <location>
        <begin position="369"/>
        <end position="390"/>
    </location>
</feature>
<feature type="transmembrane region" description="Helical" evidence="2">
    <location>
        <begin position="155"/>
        <end position="177"/>
    </location>
</feature>
<dbReference type="Ensembl" id="ENSCINT00000026482.2">
    <property type="protein sequence ID" value="ENSCINP00000026236.2"/>
    <property type="gene ID" value="ENSCING00000014528.2"/>
</dbReference>
<evidence type="ECO:0000256" key="2">
    <source>
        <dbReference type="SAM" id="Phobius"/>
    </source>
</evidence>
<feature type="transmembrane region" description="Helical" evidence="2">
    <location>
        <begin position="64"/>
        <end position="84"/>
    </location>
</feature>
<keyword evidence="2" id="KW-1133">Transmembrane helix</keyword>
<protein>
    <recommendedName>
        <fullName evidence="3">Major facilitator superfamily (MFS) profile domain-containing protein</fullName>
    </recommendedName>
</protein>
<dbReference type="OMA" id="GLCTHIC"/>
<sequence length="474" mass="52657">WVVLCMAAVINGLTWGLLYSIGVIYSSWLTCFNEPASYVSVAGSLPLTIGSLGGPLFRPTVNKLGLRVASFFGGVLMGAGIAVSHFAESVLTLCFTFGLVAGFGAGLANFSASVAVNEYFYRERSLAEGIMGAGLCVGMFLLSMLQQLFIETYTWQGTMLLTGGLCTHICLASLFFIPPNEVENHPLNIWRKSNLKLREEPKIMHEIEEAQRNNLITKKVDGVSSTFLLFTEPLIEYESYTIWQLKKVQRMYYTNSFEIWSDKKGRWDFVKIWCDPRFILIIASDFLSWVALYVPYVHLVERARTQDISESTSAWLSPVIGFGGLLGRPLVGFAADFFKIHPFWAYTTVQMLCGIGTFLSPFWSSLEGLFVFAVYFGLLSSGYGFIKASAAKILGPTNYMDAFSWMLLFEGIGTFLGPTVGGAIFDVTQSYDWTFRFAGACLIISAAICVSKPLIDRQAKNSYIFRQAEQSVVN</sequence>
<feature type="transmembrane region" description="Helical" evidence="2">
    <location>
        <begin position="12"/>
        <end position="30"/>
    </location>
</feature>
<dbReference type="FunFam" id="1.20.1250.20:FF:000667">
    <property type="entry name" value="monocarboxylate transporter 2-like"/>
    <property type="match status" value="1"/>
</dbReference>
<reference evidence="5" key="1">
    <citation type="journal article" date="2002" name="Science">
        <title>The draft genome of Ciona intestinalis: insights into chordate and vertebrate origins.</title>
        <authorList>
            <person name="Dehal P."/>
            <person name="Satou Y."/>
            <person name="Campbell R.K."/>
            <person name="Chapman J."/>
            <person name="Degnan B."/>
            <person name="De Tomaso A."/>
            <person name="Davidson B."/>
            <person name="Di Gregorio A."/>
            <person name="Gelpke M."/>
            <person name="Goodstein D.M."/>
            <person name="Harafuji N."/>
            <person name="Hastings K.E."/>
            <person name="Ho I."/>
            <person name="Hotta K."/>
            <person name="Huang W."/>
            <person name="Kawashima T."/>
            <person name="Lemaire P."/>
            <person name="Martinez D."/>
            <person name="Meinertzhagen I.A."/>
            <person name="Necula S."/>
            <person name="Nonaka M."/>
            <person name="Putnam N."/>
            <person name="Rash S."/>
            <person name="Saiga H."/>
            <person name="Satake M."/>
            <person name="Terry A."/>
            <person name="Yamada L."/>
            <person name="Wang H.G."/>
            <person name="Awazu S."/>
            <person name="Azumi K."/>
            <person name="Boore J."/>
            <person name="Branno M."/>
            <person name="Chin-Bow S."/>
            <person name="DeSantis R."/>
            <person name="Doyle S."/>
            <person name="Francino P."/>
            <person name="Keys D.N."/>
            <person name="Haga S."/>
            <person name="Hayashi H."/>
            <person name="Hino K."/>
            <person name="Imai K.S."/>
            <person name="Inaba K."/>
            <person name="Kano S."/>
            <person name="Kobayashi K."/>
            <person name="Kobayashi M."/>
            <person name="Lee B.I."/>
            <person name="Makabe K.W."/>
            <person name="Manohar C."/>
            <person name="Matassi G."/>
            <person name="Medina M."/>
            <person name="Mochizuki Y."/>
            <person name="Mount S."/>
            <person name="Morishita T."/>
            <person name="Miura S."/>
            <person name="Nakayama A."/>
            <person name="Nishizaka S."/>
            <person name="Nomoto H."/>
            <person name="Ohta F."/>
            <person name="Oishi K."/>
            <person name="Rigoutsos I."/>
            <person name="Sano M."/>
            <person name="Sasaki A."/>
            <person name="Sasakura Y."/>
            <person name="Shoguchi E."/>
            <person name="Shin-i T."/>
            <person name="Spagnuolo A."/>
            <person name="Stainier D."/>
            <person name="Suzuki M.M."/>
            <person name="Tassy O."/>
            <person name="Takatori N."/>
            <person name="Tokuoka M."/>
            <person name="Yagi K."/>
            <person name="Yoshizaki F."/>
            <person name="Wada S."/>
            <person name="Zhang C."/>
            <person name="Hyatt P.D."/>
            <person name="Larimer F."/>
            <person name="Detter C."/>
            <person name="Doggett N."/>
            <person name="Glavina T."/>
            <person name="Hawkins T."/>
            <person name="Richardson P."/>
            <person name="Lucas S."/>
            <person name="Kohara Y."/>
            <person name="Levine M."/>
            <person name="Satoh N."/>
            <person name="Rokhsar D.S."/>
        </authorList>
    </citation>
    <scope>NUCLEOTIDE SEQUENCE [LARGE SCALE GENOMIC DNA]</scope>
</reference>
<evidence type="ECO:0000313" key="4">
    <source>
        <dbReference type="Ensembl" id="ENSCINP00000026236.2"/>
    </source>
</evidence>
<feature type="transmembrane region" description="Helical" evidence="2">
    <location>
        <begin position="278"/>
        <end position="300"/>
    </location>
</feature>
<comment type="subcellular location">
    <subcellularLocation>
        <location evidence="1">Membrane</location>
        <topology evidence="1">Multi-pass membrane protein</topology>
    </subcellularLocation>
</comment>
<keyword evidence="2" id="KW-0472">Membrane</keyword>
<accession>F6VN69</accession>